<feature type="region of interest" description="Disordered" evidence="1">
    <location>
        <begin position="87"/>
        <end position="143"/>
    </location>
</feature>
<feature type="region of interest" description="Disordered" evidence="1">
    <location>
        <begin position="575"/>
        <end position="645"/>
    </location>
</feature>
<keyword evidence="3" id="KW-1185">Reference proteome</keyword>
<organism evidence="2 3">
    <name type="scientific">Schizophyllum amplum</name>
    <dbReference type="NCBI Taxonomy" id="97359"/>
    <lineage>
        <taxon>Eukaryota</taxon>
        <taxon>Fungi</taxon>
        <taxon>Dikarya</taxon>
        <taxon>Basidiomycota</taxon>
        <taxon>Agaricomycotina</taxon>
        <taxon>Agaricomycetes</taxon>
        <taxon>Agaricomycetidae</taxon>
        <taxon>Agaricales</taxon>
        <taxon>Schizophyllaceae</taxon>
        <taxon>Schizophyllum</taxon>
    </lineage>
</organism>
<feature type="compositionally biased region" description="Polar residues" evidence="1">
    <location>
        <begin position="584"/>
        <end position="599"/>
    </location>
</feature>
<feature type="region of interest" description="Disordered" evidence="1">
    <location>
        <begin position="495"/>
        <end position="527"/>
    </location>
</feature>
<dbReference type="STRING" id="97359.A0A550CMA7"/>
<evidence type="ECO:0000313" key="2">
    <source>
        <dbReference type="EMBL" id="TRM65936.1"/>
    </source>
</evidence>
<feature type="compositionally biased region" description="Acidic residues" evidence="1">
    <location>
        <begin position="104"/>
        <end position="116"/>
    </location>
</feature>
<protein>
    <submittedName>
        <fullName evidence="2">Uncharacterized protein</fullName>
    </submittedName>
</protein>
<reference evidence="2 3" key="1">
    <citation type="journal article" date="2019" name="New Phytol.">
        <title>Comparative genomics reveals unique wood-decay strategies and fruiting body development in the Schizophyllaceae.</title>
        <authorList>
            <person name="Almasi E."/>
            <person name="Sahu N."/>
            <person name="Krizsan K."/>
            <person name="Balint B."/>
            <person name="Kovacs G.M."/>
            <person name="Kiss B."/>
            <person name="Cseklye J."/>
            <person name="Drula E."/>
            <person name="Henrissat B."/>
            <person name="Nagy I."/>
            <person name="Chovatia M."/>
            <person name="Adam C."/>
            <person name="LaButti K."/>
            <person name="Lipzen A."/>
            <person name="Riley R."/>
            <person name="Grigoriev I.V."/>
            <person name="Nagy L.G."/>
        </authorList>
    </citation>
    <scope>NUCLEOTIDE SEQUENCE [LARGE SCALE GENOMIC DNA]</scope>
    <source>
        <strain evidence="2 3">NL-1724</strain>
    </source>
</reference>
<dbReference type="EMBL" id="VDMD01000004">
    <property type="protein sequence ID" value="TRM65936.1"/>
    <property type="molecule type" value="Genomic_DNA"/>
</dbReference>
<feature type="compositionally biased region" description="Low complexity" evidence="1">
    <location>
        <begin position="238"/>
        <end position="258"/>
    </location>
</feature>
<feature type="region of interest" description="Disordered" evidence="1">
    <location>
        <begin position="1"/>
        <end position="45"/>
    </location>
</feature>
<evidence type="ECO:0000256" key="1">
    <source>
        <dbReference type="SAM" id="MobiDB-lite"/>
    </source>
</evidence>
<sequence length="645" mass="68274">MSNRPRPSVLDMFDPLARPSTPPRDGSSSDSDKENSQPVNSELGMTAIFGRTYKLQHCSPTQPRQLKNRLVDVGDMTLDLSQVHVEEYDSDDEDQHLLSISMPEDNEDASDSETENTEPPTGMRTLQSSPATPRTPLGELQVDLTTPVLRSKVFKRKILESSPSTPQTFSKSPLSAVIDSVNSSGRSFASQEPSTPTLGSPLPSPKLAPEIKVSSADSDADDGDEADTEENENDIPEPENVPLGPALLPSPGLLPSALDSSVSRNTNRMSLDLHSSFQLQFSSSDASFDLMNDKISFLHSTSKGGESFLNDLDESMEDDENVAPTTMPSPASSSKTTPRTSPNAKEVINALSPSLASLSVPADEDHKHIAEVVAADVKDTAEENSDSESKPTSLVEDTSVVRSAVFHPPVQGPVFTAPVPKLTARSSAQAVMATPKVPAGRRTSMAPPALVPALRIVKRRNEPEPRVARIRPSAMSMMKEEPAMVSTPVMLKEQTGTEAATKPRRSSVSTARGAANASGPRRLGGVDAVAPPVQTLKLGGSGPKRIKVPASAAPAEVAVRPASYVDAPAPIRSASRMEAPAPSRSLSRVSSAPVTTTKDATGRAPPPRAVSSRLPAPSSRIPGIGRATGLPMPATKRAAVPVRRA</sequence>
<evidence type="ECO:0000313" key="3">
    <source>
        <dbReference type="Proteomes" id="UP000320762"/>
    </source>
</evidence>
<feature type="region of interest" description="Disordered" evidence="1">
    <location>
        <begin position="317"/>
        <end position="343"/>
    </location>
</feature>
<name>A0A550CMA7_9AGAR</name>
<feature type="region of interest" description="Disordered" evidence="1">
    <location>
        <begin position="376"/>
        <end position="396"/>
    </location>
</feature>
<dbReference type="AlphaFoldDB" id="A0A550CMA7"/>
<feature type="compositionally biased region" description="Low complexity" evidence="1">
    <location>
        <begin position="324"/>
        <end position="342"/>
    </location>
</feature>
<feature type="region of interest" description="Disordered" evidence="1">
    <location>
        <begin position="184"/>
        <end position="260"/>
    </location>
</feature>
<dbReference type="OrthoDB" id="3266894at2759"/>
<proteinExistence type="predicted"/>
<comment type="caution">
    <text evidence="2">The sequence shown here is derived from an EMBL/GenBank/DDBJ whole genome shotgun (WGS) entry which is preliminary data.</text>
</comment>
<feature type="compositionally biased region" description="Acidic residues" evidence="1">
    <location>
        <begin position="218"/>
        <end position="237"/>
    </location>
</feature>
<dbReference type="Proteomes" id="UP000320762">
    <property type="component" value="Unassembled WGS sequence"/>
</dbReference>
<accession>A0A550CMA7</accession>
<gene>
    <name evidence="2" type="ORF">BD626DRAFT_566578</name>
</gene>